<evidence type="ECO:0000313" key="2">
    <source>
        <dbReference type="EMBL" id="GIY99104.1"/>
    </source>
</evidence>
<keyword evidence="1" id="KW-1133">Transmembrane helix</keyword>
<dbReference type="AlphaFoldDB" id="A0AAV4XYN1"/>
<gene>
    <name evidence="2" type="ORF">CEXT_602131</name>
</gene>
<reference evidence="2 3" key="1">
    <citation type="submission" date="2021-06" db="EMBL/GenBank/DDBJ databases">
        <title>Caerostris extrusa draft genome.</title>
        <authorList>
            <person name="Kono N."/>
            <person name="Arakawa K."/>
        </authorList>
    </citation>
    <scope>NUCLEOTIDE SEQUENCE [LARGE SCALE GENOMIC DNA]</scope>
</reference>
<protein>
    <submittedName>
        <fullName evidence="2">Uncharacterized protein</fullName>
    </submittedName>
</protein>
<organism evidence="2 3">
    <name type="scientific">Caerostris extrusa</name>
    <name type="common">Bark spider</name>
    <name type="synonym">Caerostris bankana</name>
    <dbReference type="NCBI Taxonomy" id="172846"/>
    <lineage>
        <taxon>Eukaryota</taxon>
        <taxon>Metazoa</taxon>
        <taxon>Ecdysozoa</taxon>
        <taxon>Arthropoda</taxon>
        <taxon>Chelicerata</taxon>
        <taxon>Arachnida</taxon>
        <taxon>Araneae</taxon>
        <taxon>Araneomorphae</taxon>
        <taxon>Entelegynae</taxon>
        <taxon>Araneoidea</taxon>
        <taxon>Araneidae</taxon>
        <taxon>Caerostris</taxon>
    </lineage>
</organism>
<proteinExistence type="predicted"/>
<keyword evidence="3" id="KW-1185">Reference proteome</keyword>
<sequence>MGGSAIQKEGEKLKKVVLLCSHEVSEQSCLVSNDKDRSVMSFFLFLDSIRDNPLKVTGGEWSTYKTSEISNLYTASCRYSGASGGSTSFVVSLLCSTIYLIISSLMSPFGSQLNQKFKTQNMSEFLLKEIKKFKSIVLFTEAVDKALNACTFFLYCELRSMIFVTISRAISQEKSFQSDLENYLLPGILSINVTFFYNLTICGSSILD</sequence>
<keyword evidence="1" id="KW-0812">Transmembrane</keyword>
<feature type="transmembrane region" description="Helical" evidence="1">
    <location>
        <begin position="89"/>
        <end position="109"/>
    </location>
</feature>
<comment type="caution">
    <text evidence="2">The sequence shown here is derived from an EMBL/GenBank/DDBJ whole genome shotgun (WGS) entry which is preliminary data.</text>
</comment>
<dbReference type="Proteomes" id="UP001054945">
    <property type="component" value="Unassembled WGS sequence"/>
</dbReference>
<keyword evidence="1" id="KW-0472">Membrane</keyword>
<dbReference type="EMBL" id="BPLR01018383">
    <property type="protein sequence ID" value="GIY99104.1"/>
    <property type="molecule type" value="Genomic_DNA"/>
</dbReference>
<accession>A0AAV4XYN1</accession>
<feature type="transmembrane region" description="Helical" evidence="1">
    <location>
        <begin position="183"/>
        <end position="207"/>
    </location>
</feature>
<name>A0AAV4XYN1_CAEEX</name>
<evidence type="ECO:0000313" key="3">
    <source>
        <dbReference type="Proteomes" id="UP001054945"/>
    </source>
</evidence>
<evidence type="ECO:0000256" key="1">
    <source>
        <dbReference type="SAM" id="Phobius"/>
    </source>
</evidence>